<evidence type="ECO:0000313" key="6">
    <source>
        <dbReference type="Proteomes" id="UP000719412"/>
    </source>
</evidence>
<name>A0A8J6HHH2_TENMO</name>
<dbReference type="Pfam" id="PF13855">
    <property type="entry name" value="LRR_8"/>
    <property type="match status" value="4"/>
</dbReference>
<dbReference type="InterPro" id="IPR026906">
    <property type="entry name" value="LRR_5"/>
</dbReference>
<dbReference type="SUPFAM" id="SSF52058">
    <property type="entry name" value="L domain-like"/>
    <property type="match status" value="4"/>
</dbReference>
<dbReference type="Proteomes" id="UP000719412">
    <property type="component" value="Unassembled WGS sequence"/>
</dbReference>
<dbReference type="PANTHER" id="PTHR24373:SF370">
    <property type="entry name" value="FISH-LIPS, ISOFORM E"/>
    <property type="match status" value="1"/>
</dbReference>
<organism evidence="5 6">
    <name type="scientific">Tenebrio molitor</name>
    <name type="common">Yellow mealworm beetle</name>
    <dbReference type="NCBI Taxonomy" id="7067"/>
    <lineage>
        <taxon>Eukaryota</taxon>
        <taxon>Metazoa</taxon>
        <taxon>Ecdysozoa</taxon>
        <taxon>Arthropoda</taxon>
        <taxon>Hexapoda</taxon>
        <taxon>Insecta</taxon>
        <taxon>Pterygota</taxon>
        <taxon>Neoptera</taxon>
        <taxon>Endopterygota</taxon>
        <taxon>Coleoptera</taxon>
        <taxon>Polyphaga</taxon>
        <taxon>Cucujiformia</taxon>
        <taxon>Tenebrionidae</taxon>
        <taxon>Tenebrio</taxon>
    </lineage>
</organism>
<dbReference type="GO" id="GO:0005615">
    <property type="term" value="C:extracellular space"/>
    <property type="evidence" value="ECO:0007669"/>
    <property type="project" value="TreeGrafter"/>
</dbReference>
<proteinExistence type="predicted"/>
<evidence type="ECO:0000256" key="3">
    <source>
        <dbReference type="ARBA" id="ARBA00022737"/>
    </source>
</evidence>
<dbReference type="Gene3D" id="3.80.10.10">
    <property type="entry name" value="Ribonuclease Inhibitor"/>
    <property type="match status" value="5"/>
</dbReference>
<dbReference type="InterPro" id="IPR032675">
    <property type="entry name" value="LRR_dom_sf"/>
</dbReference>
<evidence type="ECO:0000256" key="4">
    <source>
        <dbReference type="SAM" id="SignalP"/>
    </source>
</evidence>
<dbReference type="SMART" id="SM00365">
    <property type="entry name" value="LRR_SD22"/>
    <property type="match status" value="4"/>
</dbReference>
<accession>A0A8J6HHH2</accession>
<feature type="signal peptide" evidence="4">
    <location>
        <begin position="1"/>
        <end position="17"/>
    </location>
</feature>
<keyword evidence="3" id="KW-0677">Repeat</keyword>
<keyword evidence="6" id="KW-1185">Reference proteome</keyword>
<dbReference type="GO" id="GO:0031012">
    <property type="term" value="C:extracellular matrix"/>
    <property type="evidence" value="ECO:0007669"/>
    <property type="project" value="TreeGrafter"/>
</dbReference>
<comment type="caution">
    <text evidence="5">The sequence shown here is derived from an EMBL/GenBank/DDBJ whole genome shotgun (WGS) entry which is preliminary data.</text>
</comment>
<dbReference type="InterPro" id="IPR050328">
    <property type="entry name" value="Dev_Immune_Receptor"/>
</dbReference>
<dbReference type="SMART" id="SM00369">
    <property type="entry name" value="LRR_TYP"/>
    <property type="match status" value="13"/>
</dbReference>
<dbReference type="Pfam" id="PF13306">
    <property type="entry name" value="LRR_5"/>
    <property type="match status" value="2"/>
</dbReference>
<sequence>MITLTLFGSLLISCAQCKSIWDQLLPTLNNVTLEQGKPLQLQHNYTELQLMDLNGTLDAKFLSQLAPVTDLQLYLTRITKIEAGAVCTFPTLRRFEISFRGDAKVPILRRNIFENCEKLEELSLFGSSDNPSKLEPNTFLDLVNLKNLNLVYLDLHHLKKEYFGGLKSLTHLDIAQCNVQQVDEDTFYELTGLKELTIVFNKNFSHLPMNLFKNARNLDKLHLFAKNLTGLTWDEFEGLSSLRKLYFGENKIFSFDADKIAKNMPNLRMNLATPIILFASLIHLSLTRGLWEDPVAEISATLQKHKPIQVDNNSTKLQIVDLTDTLYSDSLSQLHNVTEVRILRNQLRHIEPAALCSSPNLKTLEVDLSRNKNPPLLTKEMFDGCDTLEELFLKGDYNEAAKIEDDALRNMSKLKTLGLDSLRVEHLGKFLKLTNNSLTRLIMSNLHIVQLDSNVFDDLTNLEELEIVHDIELTGLPKGLFKKTPKLKRLVLSDNKLQNLTWEEFEGLSSLEELDLFDNQITYLDASKIAKNLPKLKILFTEMNLLPCGHRKHFRKETKEKFHRSVEVPERYPDLCAQCKSIWGQDSPAFYNVTLEEEKPLRLQDKYTKLQQMDLNATLNYAQFLSQWEPVTHLRLDLTHITKVIPGTVCRFPLTEVSFDRDAKVPIFTRNIFENCEKLEEMKLIGEYGNPSKLEPNTFLDLKILTNLKLVRFDLVHLKKEYFDGLKSLTHLSIVDCNVQQVDEDTFYELTGLKELTIVFNKKFSHLPMNLFKNASNLEKLFLFANNITGLTWDEFEGLSSLTELQIGQNKITLFDADKIAKNMPKLSVKLPAVIFVLFLLKHIHCRFLWSDPFPEVSDVTLEKGKPIQVPKNYTKVQITGLNRTIYSDSLSQLGVSELRIFVYDDTKIEDGALCSSPTLKFLEIYFYSTNTTPTLTKNILKNCDKLEELLLVYDFDENSYRIDQNALESLSSLKVLHFQGYNVTHLKKDFLKIPNTLTTLFFAKCSIQEIDSDTFEDLTNLETIGIIHNDKLKKIPKGLFKNTPKLKTLTLRSNRIQNLTWDEFEGLTNLEVLSIAQNQISSFDTDKIATNFPNLKSLYIEMNPLPCKEKETFVNQLKTKLKKLVEVEYKFDANSCEQD</sequence>
<dbReference type="InterPro" id="IPR003591">
    <property type="entry name" value="Leu-rich_rpt_typical-subtyp"/>
</dbReference>
<gene>
    <name evidence="5" type="ORF">GEV33_003931</name>
</gene>
<evidence type="ECO:0000313" key="5">
    <source>
        <dbReference type="EMBL" id="KAH0818860.1"/>
    </source>
</evidence>
<dbReference type="AlphaFoldDB" id="A0A8J6HHH2"/>
<reference evidence="5" key="2">
    <citation type="submission" date="2021-08" db="EMBL/GenBank/DDBJ databases">
        <authorList>
            <person name="Eriksson T."/>
        </authorList>
    </citation>
    <scope>NUCLEOTIDE SEQUENCE</scope>
    <source>
        <strain evidence="5">Stoneville</strain>
        <tissue evidence="5">Whole head</tissue>
    </source>
</reference>
<feature type="chain" id="PRO_5035299356" evidence="4">
    <location>
        <begin position="18"/>
        <end position="1140"/>
    </location>
</feature>
<keyword evidence="1" id="KW-0433">Leucine-rich repeat</keyword>
<keyword evidence="2 4" id="KW-0732">Signal</keyword>
<evidence type="ECO:0000256" key="2">
    <source>
        <dbReference type="ARBA" id="ARBA00022729"/>
    </source>
</evidence>
<dbReference type="EMBL" id="JABDTM020016439">
    <property type="protein sequence ID" value="KAH0818860.1"/>
    <property type="molecule type" value="Genomic_DNA"/>
</dbReference>
<dbReference type="PANTHER" id="PTHR24373">
    <property type="entry name" value="SLIT RELATED LEUCINE-RICH REPEAT NEURONAL PROTEIN"/>
    <property type="match status" value="1"/>
</dbReference>
<evidence type="ECO:0000256" key="1">
    <source>
        <dbReference type="ARBA" id="ARBA00022614"/>
    </source>
</evidence>
<protein>
    <submittedName>
        <fullName evidence="5">Uncharacterized protein</fullName>
    </submittedName>
</protein>
<reference evidence="5" key="1">
    <citation type="journal article" date="2020" name="J Insects Food Feed">
        <title>The yellow mealworm (Tenebrio molitor) genome: a resource for the emerging insects as food and feed industry.</title>
        <authorList>
            <person name="Eriksson T."/>
            <person name="Andere A."/>
            <person name="Kelstrup H."/>
            <person name="Emery V."/>
            <person name="Picard C."/>
        </authorList>
    </citation>
    <scope>NUCLEOTIDE SEQUENCE</scope>
    <source>
        <strain evidence="5">Stoneville</strain>
        <tissue evidence="5">Whole head</tissue>
    </source>
</reference>
<dbReference type="InterPro" id="IPR001611">
    <property type="entry name" value="Leu-rich_rpt"/>
</dbReference>